<dbReference type="EMBL" id="CADEPI010000204">
    <property type="protein sequence ID" value="CAB3380236.1"/>
    <property type="molecule type" value="Genomic_DNA"/>
</dbReference>
<accession>A0A8S1DGV3</accession>
<keyword evidence="6" id="KW-1185">Reference proteome</keyword>
<dbReference type="GO" id="GO:0006508">
    <property type="term" value="P:proteolysis"/>
    <property type="evidence" value="ECO:0007669"/>
    <property type="project" value="InterPro"/>
</dbReference>
<evidence type="ECO:0000259" key="4">
    <source>
        <dbReference type="PROSITE" id="PS50240"/>
    </source>
</evidence>
<feature type="chain" id="PRO_5035836996" description="Peptidase S1 domain-containing protein" evidence="3">
    <location>
        <begin position="18"/>
        <end position="254"/>
    </location>
</feature>
<sequence>MFLKAVLLFLTSCAVLAYGVPAESSRSSTLSGGTPAVQGEFPWHVSIQIIYLLVWNPFCDGVIISRDLIITHGFCAQISPESYQSYRLLAGILDYSNPGSIHKITETYLDEISSNFLGIMRVDPPFEFTADIGPVRLPIAYAESSPGTVMTVSGLGETSPLEPTGFLAKLDMPIVTKDLCSSLYQGIGMQYLICTGDFNNETGFCTQISDIGGAPLVYDGELRGVLFSTNSCVLPEVYSEVSLFRDWIFQIAGV</sequence>
<proteinExistence type="inferred from homology"/>
<evidence type="ECO:0000256" key="3">
    <source>
        <dbReference type="SAM" id="SignalP"/>
    </source>
</evidence>
<dbReference type="InterPro" id="IPR051487">
    <property type="entry name" value="Ser/Thr_Proteases_Immune/Dev"/>
</dbReference>
<name>A0A8S1DGV3_9INSE</name>
<evidence type="ECO:0000313" key="6">
    <source>
        <dbReference type="Proteomes" id="UP000494165"/>
    </source>
</evidence>
<evidence type="ECO:0000256" key="2">
    <source>
        <dbReference type="ARBA" id="ARBA00024195"/>
    </source>
</evidence>
<reference evidence="5 6" key="1">
    <citation type="submission" date="2020-04" db="EMBL/GenBank/DDBJ databases">
        <authorList>
            <person name="Alioto T."/>
            <person name="Alioto T."/>
            <person name="Gomez Garrido J."/>
        </authorList>
    </citation>
    <scope>NUCLEOTIDE SEQUENCE [LARGE SCALE GENOMIC DNA]</scope>
</reference>
<dbReference type="Gene3D" id="2.40.10.10">
    <property type="entry name" value="Trypsin-like serine proteases"/>
    <property type="match status" value="1"/>
</dbReference>
<gene>
    <name evidence="5" type="ORF">CLODIP_2_CD07413</name>
</gene>
<organism evidence="5 6">
    <name type="scientific">Cloeon dipterum</name>
    <dbReference type="NCBI Taxonomy" id="197152"/>
    <lineage>
        <taxon>Eukaryota</taxon>
        <taxon>Metazoa</taxon>
        <taxon>Ecdysozoa</taxon>
        <taxon>Arthropoda</taxon>
        <taxon>Hexapoda</taxon>
        <taxon>Insecta</taxon>
        <taxon>Pterygota</taxon>
        <taxon>Palaeoptera</taxon>
        <taxon>Ephemeroptera</taxon>
        <taxon>Pisciforma</taxon>
        <taxon>Baetidae</taxon>
        <taxon>Cloeon</taxon>
    </lineage>
</organism>
<dbReference type="SMART" id="SM00020">
    <property type="entry name" value="Tryp_SPc"/>
    <property type="match status" value="1"/>
</dbReference>
<dbReference type="PANTHER" id="PTHR24256">
    <property type="entry name" value="TRYPTASE-RELATED"/>
    <property type="match status" value="1"/>
</dbReference>
<dbReference type="GO" id="GO:0004252">
    <property type="term" value="F:serine-type endopeptidase activity"/>
    <property type="evidence" value="ECO:0007669"/>
    <property type="project" value="InterPro"/>
</dbReference>
<dbReference type="Pfam" id="PF00089">
    <property type="entry name" value="Trypsin"/>
    <property type="match status" value="1"/>
</dbReference>
<evidence type="ECO:0000256" key="1">
    <source>
        <dbReference type="ARBA" id="ARBA00023157"/>
    </source>
</evidence>
<dbReference type="InterPro" id="IPR001254">
    <property type="entry name" value="Trypsin_dom"/>
</dbReference>
<feature type="domain" description="Peptidase S1" evidence="4">
    <location>
        <begin position="30"/>
        <end position="253"/>
    </location>
</feature>
<comment type="similarity">
    <text evidence="2">Belongs to the peptidase S1 family. CLIP subfamily.</text>
</comment>
<dbReference type="AlphaFoldDB" id="A0A8S1DGV3"/>
<keyword evidence="3" id="KW-0732">Signal</keyword>
<dbReference type="InterPro" id="IPR043504">
    <property type="entry name" value="Peptidase_S1_PA_chymotrypsin"/>
</dbReference>
<dbReference type="PROSITE" id="PS50240">
    <property type="entry name" value="TRYPSIN_DOM"/>
    <property type="match status" value="1"/>
</dbReference>
<dbReference type="Proteomes" id="UP000494165">
    <property type="component" value="Unassembled WGS sequence"/>
</dbReference>
<evidence type="ECO:0000313" key="5">
    <source>
        <dbReference type="EMBL" id="CAB3380236.1"/>
    </source>
</evidence>
<comment type="caution">
    <text evidence="5">The sequence shown here is derived from an EMBL/GenBank/DDBJ whole genome shotgun (WGS) entry which is preliminary data.</text>
</comment>
<keyword evidence="1" id="KW-1015">Disulfide bond</keyword>
<dbReference type="InterPro" id="IPR009003">
    <property type="entry name" value="Peptidase_S1_PA"/>
</dbReference>
<protein>
    <recommendedName>
        <fullName evidence="4">Peptidase S1 domain-containing protein</fullName>
    </recommendedName>
</protein>
<dbReference type="SUPFAM" id="SSF50494">
    <property type="entry name" value="Trypsin-like serine proteases"/>
    <property type="match status" value="1"/>
</dbReference>
<dbReference type="OrthoDB" id="7166756at2759"/>
<feature type="signal peptide" evidence="3">
    <location>
        <begin position="1"/>
        <end position="17"/>
    </location>
</feature>